<dbReference type="Pfam" id="PF13166">
    <property type="entry name" value="AAA_13"/>
    <property type="match status" value="1"/>
</dbReference>
<dbReference type="EMBL" id="RDPI01001709">
    <property type="protein sequence ID" value="MBF4377397.1"/>
    <property type="molecule type" value="Genomic_DNA"/>
</dbReference>
<gene>
    <name evidence="2" type="ORF">EAY46_30970</name>
</gene>
<name>A0ABR9ZGH9_VIBAN</name>
<evidence type="ECO:0000313" key="2">
    <source>
        <dbReference type="EMBL" id="MBF4377397.1"/>
    </source>
</evidence>
<feature type="non-terminal residue" evidence="2">
    <location>
        <position position="101"/>
    </location>
</feature>
<dbReference type="RefSeq" id="WP_194665394.1">
    <property type="nucleotide sequence ID" value="NZ_RDPI01001709.1"/>
</dbReference>
<keyword evidence="3" id="KW-1185">Reference proteome</keyword>
<dbReference type="Proteomes" id="UP000726136">
    <property type="component" value="Unassembled WGS sequence"/>
</dbReference>
<comment type="caution">
    <text evidence="2">The sequence shown here is derived from an EMBL/GenBank/DDBJ whole genome shotgun (WGS) entry which is preliminary data.</text>
</comment>
<sequence>MLKKIQHIKKLGVFKDFSWDSEVKNKGGAVQNFVDINIIYGRNYSGKTTLSRIARALETGYLSDKYGSPSFQLKFADNSDVTLETLSSRNKNIRVFNEDFI</sequence>
<evidence type="ECO:0000259" key="1">
    <source>
        <dbReference type="Pfam" id="PF13166"/>
    </source>
</evidence>
<dbReference type="InterPro" id="IPR026866">
    <property type="entry name" value="CR006_AAA"/>
</dbReference>
<evidence type="ECO:0000313" key="3">
    <source>
        <dbReference type="Proteomes" id="UP000726136"/>
    </source>
</evidence>
<feature type="domain" description="Protein CR006 P-loop" evidence="1">
    <location>
        <begin position="25"/>
        <end position="101"/>
    </location>
</feature>
<protein>
    <recommendedName>
        <fullName evidence="1">Protein CR006 P-loop domain-containing protein</fullName>
    </recommendedName>
</protein>
<organism evidence="2 3">
    <name type="scientific">Vibrio anguillarum</name>
    <name type="common">Listonella anguillarum</name>
    <dbReference type="NCBI Taxonomy" id="55601"/>
    <lineage>
        <taxon>Bacteria</taxon>
        <taxon>Pseudomonadati</taxon>
        <taxon>Pseudomonadota</taxon>
        <taxon>Gammaproteobacteria</taxon>
        <taxon>Vibrionales</taxon>
        <taxon>Vibrionaceae</taxon>
        <taxon>Vibrio</taxon>
    </lineage>
</organism>
<proteinExistence type="predicted"/>
<accession>A0ABR9ZGH9</accession>
<reference evidence="2 3" key="1">
    <citation type="journal article" date="2021" name="PeerJ">
        <title>Analysis of 44 Vibrio anguillarum genomes reveals high genetic diversity.</title>
        <authorList>
            <person name="Hansen M.J."/>
            <person name="Dalsgaard I."/>
        </authorList>
    </citation>
    <scope>NUCLEOTIDE SEQUENCE [LARGE SCALE GENOMIC DNA]</scope>
    <source>
        <strain evidence="2 3">040915-1/1B</strain>
    </source>
</reference>